<dbReference type="EMBL" id="JAGHQM010000163">
    <property type="protein sequence ID" value="KAH0564899.1"/>
    <property type="molecule type" value="Genomic_DNA"/>
</dbReference>
<accession>A0A9P8LGB9</accession>
<keyword evidence="4" id="KW-1185">Reference proteome</keyword>
<name>A0A9P8LGB9_9PEZI</name>
<feature type="domain" description="WKF" evidence="2">
    <location>
        <begin position="198"/>
        <end position="261"/>
    </location>
</feature>
<evidence type="ECO:0000259" key="2">
    <source>
        <dbReference type="Pfam" id="PF10180"/>
    </source>
</evidence>
<organism evidence="3 4">
    <name type="scientific">Trichoglossum hirsutum</name>
    <dbReference type="NCBI Taxonomy" id="265104"/>
    <lineage>
        <taxon>Eukaryota</taxon>
        <taxon>Fungi</taxon>
        <taxon>Dikarya</taxon>
        <taxon>Ascomycota</taxon>
        <taxon>Pezizomycotina</taxon>
        <taxon>Geoglossomycetes</taxon>
        <taxon>Geoglossales</taxon>
        <taxon>Geoglossaceae</taxon>
        <taxon>Trichoglossum</taxon>
    </lineage>
</organism>
<sequence>MLSQSLANSHTVHYIPAWRRIGLKLKSEENEIAAHADGTTHAEKNGKRAKRTVGEAVFGDSRSIQPSKRFKRSASATVLENPRTSSVISTNSPLSTTQPRKRKSVAFAPETKVEDGDSIKQLFKAWVAAQTDEDSAIQAEEIVKDFTSGVPYGEPGKRSKKGMQKFGELGRGAGGRAAGQLPYPALATNNTHLHSAIAYLLDHHQSKGNWKFNKAKQSYLLKHLFDFDKIPVVYNDALKGYIAGLQGQGARIRVREAAEKVKTEEAKSAKVEGSTADMSGEAKRAEWLLLALGVVGRDDVSTTRSNGIAPGSGGRVRHKLDNASAKSPGRRRKKRTLSRGDSDSSSSSGTESMDSDPSGDSSSESSSSSGSSNSDSSGSSDSSGTSGSSSTSSSADSESDCSDSNSSSGSGGNDNGDPDSTSDS</sequence>
<feature type="region of interest" description="Disordered" evidence="1">
    <location>
        <begin position="65"/>
        <end position="105"/>
    </location>
</feature>
<feature type="compositionally biased region" description="Polar residues" evidence="1">
    <location>
        <begin position="74"/>
        <end position="98"/>
    </location>
</feature>
<comment type="caution">
    <text evidence="3">The sequence shown here is derived from an EMBL/GenBank/DDBJ whole genome shotgun (WGS) entry which is preliminary data.</text>
</comment>
<protein>
    <recommendedName>
        <fullName evidence="2">WKF domain-containing protein</fullName>
    </recommendedName>
</protein>
<dbReference type="Pfam" id="PF10180">
    <property type="entry name" value="WKF"/>
    <property type="match status" value="1"/>
</dbReference>
<dbReference type="AlphaFoldDB" id="A0A9P8LGB9"/>
<dbReference type="Proteomes" id="UP000750711">
    <property type="component" value="Unassembled WGS sequence"/>
</dbReference>
<evidence type="ECO:0000256" key="1">
    <source>
        <dbReference type="SAM" id="MobiDB-lite"/>
    </source>
</evidence>
<gene>
    <name evidence="3" type="ORF">GP486_001715</name>
</gene>
<evidence type="ECO:0000313" key="3">
    <source>
        <dbReference type="EMBL" id="KAH0564899.1"/>
    </source>
</evidence>
<feature type="compositionally biased region" description="Low complexity" evidence="1">
    <location>
        <begin position="343"/>
        <end position="408"/>
    </location>
</feature>
<dbReference type="PANTHER" id="PTHR22306">
    <property type="entry name" value="CHROMOSOME 7 OPEN READING FRAME 50"/>
    <property type="match status" value="1"/>
</dbReference>
<evidence type="ECO:0000313" key="4">
    <source>
        <dbReference type="Proteomes" id="UP000750711"/>
    </source>
</evidence>
<dbReference type="InterPro" id="IPR019327">
    <property type="entry name" value="WKF"/>
</dbReference>
<proteinExistence type="predicted"/>
<feature type="compositionally biased region" description="Basic residues" evidence="1">
    <location>
        <begin position="328"/>
        <end position="337"/>
    </location>
</feature>
<reference evidence="3" key="1">
    <citation type="submission" date="2021-03" db="EMBL/GenBank/DDBJ databases">
        <title>Comparative genomics and phylogenomic investigation of the class Geoglossomycetes provide insights into ecological specialization and systematics.</title>
        <authorList>
            <person name="Melie T."/>
            <person name="Pirro S."/>
            <person name="Miller A.N."/>
            <person name="Quandt A."/>
        </authorList>
    </citation>
    <scope>NUCLEOTIDE SEQUENCE</scope>
    <source>
        <strain evidence="3">CAQ_001_2017</strain>
    </source>
</reference>
<dbReference type="PANTHER" id="PTHR22306:SF2">
    <property type="entry name" value="CHROMOSOME 7 OPEN READING FRAME 50"/>
    <property type="match status" value="1"/>
</dbReference>
<feature type="region of interest" description="Disordered" evidence="1">
    <location>
        <begin position="300"/>
        <end position="424"/>
    </location>
</feature>